<protein>
    <submittedName>
        <fullName evidence="2">NAD(P)-binding domain-containing protein</fullName>
    </submittedName>
</protein>
<dbReference type="PANTHER" id="PTHR43539:SF91">
    <property type="entry name" value="FAD-DEPENDENT URATE HYDROXYLASE"/>
    <property type="match status" value="1"/>
</dbReference>
<dbReference type="Proteomes" id="UP001595420">
    <property type="component" value="Unassembled WGS sequence"/>
</dbReference>
<comment type="caution">
    <text evidence="2">The sequence shown here is derived from an EMBL/GenBank/DDBJ whole genome shotgun (WGS) entry which is preliminary data.</text>
</comment>
<evidence type="ECO:0000256" key="1">
    <source>
        <dbReference type="ARBA" id="ARBA00023002"/>
    </source>
</evidence>
<accession>A0ABV7BXM1</accession>
<keyword evidence="1" id="KW-0560">Oxidoreductase</keyword>
<dbReference type="EMBL" id="JBHRSB010000007">
    <property type="protein sequence ID" value="MFC3002497.1"/>
    <property type="molecule type" value="Genomic_DNA"/>
</dbReference>
<dbReference type="Pfam" id="PF13738">
    <property type="entry name" value="Pyr_redox_3"/>
    <property type="match status" value="1"/>
</dbReference>
<proteinExistence type="predicted"/>
<gene>
    <name evidence="2" type="ORF">ACFOD3_21540</name>
</gene>
<evidence type="ECO:0000313" key="3">
    <source>
        <dbReference type="Proteomes" id="UP001595420"/>
    </source>
</evidence>
<keyword evidence="3" id="KW-1185">Reference proteome</keyword>
<organism evidence="2 3">
    <name type="scientific">Falsiroseomonas tokyonensis</name>
    <dbReference type="NCBI Taxonomy" id="430521"/>
    <lineage>
        <taxon>Bacteria</taxon>
        <taxon>Pseudomonadati</taxon>
        <taxon>Pseudomonadota</taxon>
        <taxon>Alphaproteobacteria</taxon>
        <taxon>Acetobacterales</taxon>
        <taxon>Roseomonadaceae</taxon>
        <taxon>Falsiroseomonas</taxon>
    </lineage>
</organism>
<sequence>MTDPAPPGLAALEAQLARDLALLNLPPKAWVPEPPTGVLDVVVLGGGLSGLCAAAALRLLGIERLLVLDRAPAGQEGPWVTTARMRTLRTAKEVAGPALGIPSLTFRAWFEAQFGAEAWAAMGRIPRGQWMDYMVWYRRVLDLPVRNGVEVVDIEPDHGGLVRLTLAEGAAVLARRLVLATGIDGLGGAGVPAVVRDLPRQFWAHSSDEIDMAALAGKRVGVVGAGASAMDNAASALEAGAASVDLLIRRAEMPRVDKFTGIGSRGMSHGFLGLPMEDKWRFFRLANAAQLPAPRPSVLRVSRHANARFHFASPILSAREQEGALRVQTPRFALTLDFLILATGFDIDPARRPELRRIAPYIRRWSDSYTPSAEEADAMLGTSPDLGPGFEFQQRTPGACPGLERVACFAFPAVLTHGKLTSGIPSVSDGARRLAEAMARSLFVEDRAKIYAKFAAYDTPELLGDEWTPFAGKIDDAAA</sequence>
<dbReference type="InterPro" id="IPR050982">
    <property type="entry name" value="Auxin_biosynth/cation_transpt"/>
</dbReference>
<dbReference type="PANTHER" id="PTHR43539">
    <property type="entry name" value="FLAVIN-BINDING MONOOXYGENASE-LIKE PROTEIN (AFU_ORTHOLOGUE AFUA_4G09220)"/>
    <property type="match status" value="1"/>
</dbReference>
<reference evidence="3" key="1">
    <citation type="journal article" date="2019" name="Int. J. Syst. Evol. Microbiol.">
        <title>The Global Catalogue of Microorganisms (GCM) 10K type strain sequencing project: providing services to taxonomists for standard genome sequencing and annotation.</title>
        <authorList>
            <consortium name="The Broad Institute Genomics Platform"/>
            <consortium name="The Broad Institute Genome Sequencing Center for Infectious Disease"/>
            <person name="Wu L."/>
            <person name="Ma J."/>
        </authorList>
    </citation>
    <scope>NUCLEOTIDE SEQUENCE [LARGE SCALE GENOMIC DNA]</scope>
    <source>
        <strain evidence="3">CGMCC 1.16855</strain>
    </source>
</reference>
<name>A0ABV7BXM1_9PROT</name>
<evidence type="ECO:0000313" key="2">
    <source>
        <dbReference type="EMBL" id="MFC3002497.1"/>
    </source>
</evidence>
<dbReference type="RefSeq" id="WP_216838606.1">
    <property type="nucleotide sequence ID" value="NZ_JAFNJS010000007.1"/>
</dbReference>